<dbReference type="InterPro" id="IPR025337">
    <property type="entry name" value="Questin_oxidase-like"/>
</dbReference>
<accession>A0A072NZW2</accession>
<evidence type="ECO:0008006" key="4">
    <source>
        <dbReference type="Google" id="ProtNLM"/>
    </source>
</evidence>
<dbReference type="RefSeq" id="XP_013255552.1">
    <property type="nucleotide sequence ID" value="XM_013400098.1"/>
</dbReference>
<dbReference type="GO" id="GO:0016491">
    <property type="term" value="F:oxidoreductase activity"/>
    <property type="evidence" value="ECO:0007669"/>
    <property type="project" value="UniProtKB-KW"/>
</dbReference>
<dbReference type="STRING" id="1182545.A0A072NZW2"/>
<dbReference type="Proteomes" id="UP000027920">
    <property type="component" value="Unassembled WGS sequence"/>
</dbReference>
<evidence type="ECO:0000313" key="3">
    <source>
        <dbReference type="Proteomes" id="UP000027920"/>
    </source>
</evidence>
<dbReference type="AlphaFoldDB" id="A0A072NZW2"/>
<dbReference type="OrthoDB" id="10004862at2759"/>
<keyword evidence="1" id="KW-0560">Oxidoreductase</keyword>
<evidence type="ECO:0000313" key="2">
    <source>
        <dbReference type="EMBL" id="KEF52962.1"/>
    </source>
</evidence>
<reference evidence="2 3" key="1">
    <citation type="submission" date="2013-03" db="EMBL/GenBank/DDBJ databases">
        <title>The Genome Sequence of Exophiala aquamarina CBS 119918.</title>
        <authorList>
            <consortium name="The Broad Institute Genomics Platform"/>
            <person name="Cuomo C."/>
            <person name="de Hoog S."/>
            <person name="Gorbushina A."/>
            <person name="Walker B."/>
            <person name="Young S.K."/>
            <person name="Zeng Q."/>
            <person name="Gargeya S."/>
            <person name="Fitzgerald M."/>
            <person name="Haas B."/>
            <person name="Abouelleil A."/>
            <person name="Allen A.W."/>
            <person name="Alvarado L."/>
            <person name="Arachchi H.M."/>
            <person name="Berlin A.M."/>
            <person name="Chapman S.B."/>
            <person name="Gainer-Dewar J."/>
            <person name="Goldberg J."/>
            <person name="Griggs A."/>
            <person name="Gujja S."/>
            <person name="Hansen M."/>
            <person name="Howarth C."/>
            <person name="Imamovic A."/>
            <person name="Ireland A."/>
            <person name="Larimer J."/>
            <person name="McCowan C."/>
            <person name="Murphy C."/>
            <person name="Pearson M."/>
            <person name="Poon T.W."/>
            <person name="Priest M."/>
            <person name="Roberts A."/>
            <person name="Saif S."/>
            <person name="Shea T."/>
            <person name="Sisk P."/>
            <person name="Sykes S."/>
            <person name="Wortman J."/>
            <person name="Nusbaum C."/>
            <person name="Birren B."/>
        </authorList>
    </citation>
    <scope>NUCLEOTIDE SEQUENCE [LARGE SCALE GENOMIC DNA]</scope>
    <source>
        <strain evidence="2 3">CBS 119918</strain>
    </source>
</reference>
<sequence>MAEFPITLETTGVYHVPRIPSPAVDKVASLLQQNHEDFHVYWNFKGYHNHQVHYLLTAFALGADPSELQTAFNINTSYQRRRLPLDEEVIRKLSDNRYFKSLLGYDAWFNDYTIFFKRKFQQEGWQNVVNEYLFSRSEIAEELLVRLFSGVVHPLIHFGFGIEFEQCAIIAEGLAQAVCHNDFFKPFLLHSEQLAKTKKNEHPSSLVGLLSEIRQDPALYDEKYWDGGDSLNEKIVADAPEKLCEIAAKWRVSVDEIDEKTAEIINATAWMTGAAQRPGKTIKLDFFFIHSVNASIFFTAFNRQSWLSTENKARLLEWKGRIDLLNYASRLAPELYPEEIVNYTPLQKDLTWPLLIKKTNQLTHDDGHIAKLIRTLAHGQAICSAFEARPETAARFPLKGQGWLQIANMAIDTTTELRTPDRWVRGAGGAKNWEKFADR</sequence>
<dbReference type="PANTHER" id="PTHR35870:SF7">
    <property type="entry name" value="BAEYER-VILLIGER OXIDASE MDPL"/>
    <property type="match status" value="1"/>
</dbReference>
<dbReference type="VEuPathDB" id="FungiDB:A1O9_10868"/>
<keyword evidence="3" id="KW-1185">Reference proteome</keyword>
<dbReference type="Pfam" id="PF14027">
    <property type="entry name" value="Questin_oxidase"/>
    <property type="match status" value="1"/>
</dbReference>
<dbReference type="PANTHER" id="PTHR35870">
    <property type="entry name" value="PROTEIN, PUTATIVE (AFU_ORTHOLOGUE AFUA_5G03330)-RELATED"/>
    <property type="match status" value="1"/>
</dbReference>
<dbReference type="EMBL" id="AMGV01000015">
    <property type="protein sequence ID" value="KEF52962.1"/>
    <property type="molecule type" value="Genomic_DNA"/>
</dbReference>
<dbReference type="HOGENOM" id="CLU_019145_2_1_1"/>
<organism evidence="2 3">
    <name type="scientific">Exophiala aquamarina CBS 119918</name>
    <dbReference type="NCBI Taxonomy" id="1182545"/>
    <lineage>
        <taxon>Eukaryota</taxon>
        <taxon>Fungi</taxon>
        <taxon>Dikarya</taxon>
        <taxon>Ascomycota</taxon>
        <taxon>Pezizomycotina</taxon>
        <taxon>Eurotiomycetes</taxon>
        <taxon>Chaetothyriomycetidae</taxon>
        <taxon>Chaetothyriales</taxon>
        <taxon>Herpotrichiellaceae</taxon>
        <taxon>Exophiala</taxon>
    </lineage>
</organism>
<proteinExistence type="predicted"/>
<dbReference type="GeneID" id="25285771"/>
<evidence type="ECO:0000256" key="1">
    <source>
        <dbReference type="ARBA" id="ARBA00023002"/>
    </source>
</evidence>
<name>A0A072NZW2_9EURO</name>
<protein>
    <recommendedName>
        <fullName evidence="4">HypA protein</fullName>
    </recommendedName>
</protein>
<comment type="caution">
    <text evidence="2">The sequence shown here is derived from an EMBL/GenBank/DDBJ whole genome shotgun (WGS) entry which is preliminary data.</text>
</comment>
<gene>
    <name evidence="2" type="ORF">A1O9_10868</name>
</gene>